<organism evidence="9 10">
    <name type="scientific">Priapulus caudatus</name>
    <name type="common">Priapulid worm</name>
    <dbReference type="NCBI Taxonomy" id="37621"/>
    <lineage>
        <taxon>Eukaryota</taxon>
        <taxon>Metazoa</taxon>
        <taxon>Ecdysozoa</taxon>
        <taxon>Scalidophora</taxon>
        <taxon>Priapulida</taxon>
        <taxon>Priapulimorpha</taxon>
        <taxon>Priapulimorphida</taxon>
        <taxon>Priapulidae</taxon>
        <taxon>Priapulus</taxon>
    </lineage>
</organism>
<dbReference type="GeneID" id="106805603"/>
<feature type="DNA-binding region" description="H-T-H motif" evidence="6">
    <location>
        <begin position="214"/>
        <end position="234"/>
    </location>
</feature>
<comment type="subcellular location">
    <subcellularLocation>
        <location evidence="1 6">Nucleus</location>
    </subcellularLocation>
</comment>
<dbReference type="PANTHER" id="PTHR21545">
    <property type="entry name" value="TRANSCRIPTION FACTOR MLR1/2"/>
    <property type="match status" value="1"/>
</dbReference>
<keyword evidence="5 6" id="KW-0539">Nucleus</keyword>
<sequence length="628" mass="71144">MAECGAARCLQDRRCFRKELQKWRQNLLYMLGYESIAEGIVGRSRWNNVMKPLNENQPTEPTDWKPTENCLLCQNKKISESETVLRSQPLETSSAKTLEEKVTIRYLEELLPNWSPMVPPHYPVPAAPPDPDQPLDLSMTSKECAMQRIKINLREREQQKMNSNVIRVPELKKKQGLEGKLKKVRPGEGPMRRNYTEDELRAAVDDIRNGKLGTRRAAVLYGIPRSTLRNKVYKLEAEQAHAYQKKSQVPSRSTSPAQYPSASQSLRDLIHKKITDSLQASPNGDTKPEKVPEKPLMLFPAAATRRTLTSRELLEKKPSDLKDKLKSSIPYNSDIRLPFLSEFIRNLTEERLQEERKNVARINGDDSADFILKIPSYKPTRPLTTTDILSTESKAFGDALKSIIAKNISEHVRNHCYQSQSASQSDEEDSVGRPSSSRGRESTGSNMYVKDCKPMGKGTRPKRGRYRNYDHDNLAMAVQSVQRGEMSVHRAGTFYGVPHSTLEYKVKERHLLRKRKIQDQKEQQRVERLQRIGLYGGDLIADDSGDNSTTSSVESEVKKETGSESSQVLAYAPVQMQQGSLYMSELLKQLKGRYDQAMAGTSPHMGSWPRDSVINYVQGNLPPAPGNN</sequence>
<accession>A0ABM1DS32</accession>
<feature type="compositionally biased region" description="Polar residues" evidence="7">
    <location>
        <begin position="433"/>
        <end position="446"/>
    </location>
</feature>
<keyword evidence="3 6" id="KW-0238">DNA-binding</keyword>
<feature type="region of interest" description="Disordered" evidence="7">
    <location>
        <begin position="540"/>
        <end position="565"/>
    </location>
</feature>
<feature type="region of interest" description="Disordered" evidence="7">
    <location>
        <begin position="415"/>
        <end position="467"/>
    </location>
</feature>
<evidence type="ECO:0000259" key="8">
    <source>
        <dbReference type="PROSITE" id="PS50960"/>
    </source>
</evidence>
<keyword evidence="9" id="KW-1185">Reference proteome</keyword>
<dbReference type="RefSeq" id="XP_014662753.1">
    <property type="nucleotide sequence ID" value="XM_014807267.1"/>
</dbReference>
<dbReference type="PANTHER" id="PTHR21545:SF13">
    <property type="entry name" value="ECDYSONE-INDUCED PROTEIN 93F, ISOFORM C"/>
    <property type="match status" value="1"/>
</dbReference>
<evidence type="ECO:0000256" key="7">
    <source>
        <dbReference type="SAM" id="MobiDB-lite"/>
    </source>
</evidence>
<evidence type="ECO:0000256" key="3">
    <source>
        <dbReference type="ARBA" id="ARBA00023125"/>
    </source>
</evidence>
<name>A0ABM1DS32_PRICU</name>
<evidence type="ECO:0000256" key="1">
    <source>
        <dbReference type="ARBA" id="ARBA00004123"/>
    </source>
</evidence>
<reference evidence="10" key="1">
    <citation type="submission" date="2025-08" db="UniProtKB">
        <authorList>
            <consortium name="RefSeq"/>
        </authorList>
    </citation>
    <scope>IDENTIFICATION</scope>
</reference>
<feature type="domain" description="HTH psq-type" evidence="8">
    <location>
        <begin position="460"/>
        <end position="512"/>
    </location>
</feature>
<evidence type="ECO:0000256" key="5">
    <source>
        <dbReference type="ARBA" id="ARBA00023242"/>
    </source>
</evidence>
<dbReference type="Proteomes" id="UP000695022">
    <property type="component" value="Unplaced"/>
</dbReference>
<feature type="DNA-binding region" description="H-T-H motif" evidence="6">
    <location>
        <begin position="488"/>
        <end position="508"/>
    </location>
</feature>
<dbReference type="InterPro" id="IPR009057">
    <property type="entry name" value="Homeodomain-like_sf"/>
</dbReference>
<feature type="region of interest" description="Disordered" evidence="7">
    <location>
        <begin position="242"/>
        <end position="263"/>
    </location>
</feature>
<dbReference type="PROSITE" id="PS50960">
    <property type="entry name" value="HTH_PSQ"/>
    <property type="match status" value="2"/>
</dbReference>
<dbReference type="Pfam" id="PF05225">
    <property type="entry name" value="HTH_psq"/>
    <property type="match status" value="2"/>
</dbReference>
<feature type="compositionally biased region" description="Polar residues" evidence="7">
    <location>
        <begin position="245"/>
        <end position="263"/>
    </location>
</feature>
<evidence type="ECO:0000256" key="4">
    <source>
        <dbReference type="ARBA" id="ARBA00023163"/>
    </source>
</evidence>
<protein>
    <submittedName>
        <fullName evidence="10">Ligand-dependent nuclear receptor corepressor-like protein</fullName>
    </submittedName>
</protein>
<evidence type="ECO:0000256" key="6">
    <source>
        <dbReference type="PROSITE-ProRule" id="PRU00320"/>
    </source>
</evidence>
<dbReference type="SUPFAM" id="SSF46689">
    <property type="entry name" value="Homeodomain-like"/>
    <property type="match status" value="2"/>
</dbReference>
<dbReference type="Gene3D" id="1.10.10.60">
    <property type="entry name" value="Homeodomain-like"/>
    <property type="match status" value="2"/>
</dbReference>
<feature type="region of interest" description="Disordered" evidence="7">
    <location>
        <begin position="275"/>
        <end position="295"/>
    </location>
</feature>
<gene>
    <name evidence="10" type="primary">LOC106805603</name>
</gene>
<keyword evidence="2" id="KW-0805">Transcription regulation</keyword>
<evidence type="ECO:0000256" key="2">
    <source>
        <dbReference type="ARBA" id="ARBA00023015"/>
    </source>
</evidence>
<feature type="domain" description="HTH psq-type" evidence="8">
    <location>
        <begin position="186"/>
        <end position="238"/>
    </location>
</feature>
<dbReference type="InterPro" id="IPR007889">
    <property type="entry name" value="HTH_Psq"/>
</dbReference>
<evidence type="ECO:0000313" key="10">
    <source>
        <dbReference type="RefSeq" id="XP_014662753.1"/>
    </source>
</evidence>
<proteinExistence type="predicted"/>
<evidence type="ECO:0000313" key="9">
    <source>
        <dbReference type="Proteomes" id="UP000695022"/>
    </source>
</evidence>
<keyword evidence="4" id="KW-0804">Transcription</keyword>